<name>A0A8J3VW43_9ACTN</name>
<feature type="domain" description="Mycothiol-dependent maleylpyruvate isomerase metal-binding" evidence="1">
    <location>
        <begin position="15"/>
        <end position="132"/>
    </location>
</feature>
<accession>A0A8J3VW43</accession>
<dbReference type="Pfam" id="PF11716">
    <property type="entry name" value="MDMPI_N"/>
    <property type="match status" value="1"/>
</dbReference>
<sequence>MDSKHVVVPIRRLNRAFASTRAVLATVGPDQLDAPTPCASWDVHALINHFIDSARWAGAALGVGDQAVDADADAAEQDFLARYDESIALTLAAFEAEGALEKTVQLPFGEFTGVALMGMATTDQFTHGWDLARAIGHHTDLDPELADELLAQARETIVDGYRGRDGVALFGPMVEAPPDACPADRLAAFLGRSI</sequence>
<evidence type="ECO:0000259" key="1">
    <source>
        <dbReference type="Pfam" id="PF11716"/>
    </source>
</evidence>
<comment type="caution">
    <text evidence="2">The sequence shown here is derived from an EMBL/GenBank/DDBJ whole genome shotgun (WGS) entry which is preliminary data.</text>
</comment>
<keyword evidence="3" id="KW-1185">Reference proteome</keyword>
<dbReference type="Gene3D" id="1.20.120.450">
    <property type="entry name" value="dinb family like domain"/>
    <property type="match status" value="1"/>
</dbReference>
<proteinExistence type="predicted"/>
<dbReference type="NCBIfam" id="TIGR03083">
    <property type="entry name" value="maleylpyruvate isomerase family mycothiol-dependent enzyme"/>
    <property type="match status" value="1"/>
</dbReference>
<organism evidence="2 3">
    <name type="scientific">Rugosimonospora africana</name>
    <dbReference type="NCBI Taxonomy" id="556532"/>
    <lineage>
        <taxon>Bacteria</taxon>
        <taxon>Bacillati</taxon>
        <taxon>Actinomycetota</taxon>
        <taxon>Actinomycetes</taxon>
        <taxon>Micromonosporales</taxon>
        <taxon>Micromonosporaceae</taxon>
        <taxon>Rugosimonospora</taxon>
    </lineage>
</organism>
<evidence type="ECO:0000313" key="3">
    <source>
        <dbReference type="Proteomes" id="UP000642748"/>
    </source>
</evidence>
<protein>
    <submittedName>
        <fullName evidence="2">TIGR03086 family protein</fullName>
    </submittedName>
</protein>
<dbReference type="NCBIfam" id="TIGR03086">
    <property type="entry name" value="TIGR03086 family metal-binding protein"/>
    <property type="match status" value="1"/>
</dbReference>
<dbReference type="InterPro" id="IPR017520">
    <property type="entry name" value="CHP03086"/>
</dbReference>
<dbReference type="InterPro" id="IPR017517">
    <property type="entry name" value="Maleyloyr_isom"/>
</dbReference>
<dbReference type="InterPro" id="IPR024344">
    <property type="entry name" value="MDMPI_metal-binding"/>
</dbReference>
<dbReference type="Proteomes" id="UP000642748">
    <property type="component" value="Unassembled WGS sequence"/>
</dbReference>
<dbReference type="SUPFAM" id="SSF109854">
    <property type="entry name" value="DinB/YfiT-like putative metalloenzymes"/>
    <property type="match status" value="1"/>
</dbReference>
<dbReference type="EMBL" id="BONZ01000101">
    <property type="protein sequence ID" value="GIH20574.1"/>
    <property type="molecule type" value="Genomic_DNA"/>
</dbReference>
<gene>
    <name evidence="2" type="ORF">Raf01_87460</name>
</gene>
<reference evidence="2" key="1">
    <citation type="submission" date="2021-01" db="EMBL/GenBank/DDBJ databases">
        <title>Whole genome shotgun sequence of Rugosimonospora africana NBRC 104875.</title>
        <authorList>
            <person name="Komaki H."/>
            <person name="Tamura T."/>
        </authorList>
    </citation>
    <scope>NUCLEOTIDE SEQUENCE</scope>
    <source>
        <strain evidence="2">NBRC 104875</strain>
    </source>
</reference>
<dbReference type="AlphaFoldDB" id="A0A8J3VW43"/>
<dbReference type="GO" id="GO:0046872">
    <property type="term" value="F:metal ion binding"/>
    <property type="evidence" value="ECO:0007669"/>
    <property type="project" value="InterPro"/>
</dbReference>
<dbReference type="InterPro" id="IPR034660">
    <property type="entry name" value="DinB/YfiT-like"/>
</dbReference>
<evidence type="ECO:0000313" key="2">
    <source>
        <dbReference type="EMBL" id="GIH20574.1"/>
    </source>
</evidence>